<organism evidence="2 3">
    <name type="scientific">Ferrimonas sediminum</name>
    <dbReference type="NCBI Taxonomy" id="718193"/>
    <lineage>
        <taxon>Bacteria</taxon>
        <taxon>Pseudomonadati</taxon>
        <taxon>Pseudomonadota</taxon>
        <taxon>Gammaproteobacteria</taxon>
        <taxon>Alteromonadales</taxon>
        <taxon>Ferrimonadaceae</taxon>
        <taxon>Ferrimonas</taxon>
    </lineage>
</organism>
<dbReference type="OrthoDB" id="8991911at2"/>
<dbReference type="SUPFAM" id="SSF52833">
    <property type="entry name" value="Thioredoxin-like"/>
    <property type="match status" value="1"/>
</dbReference>
<dbReference type="Proteomes" id="UP000199527">
    <property type="component" value="Unassembled WGS sequence"/>
</dbReference>
<keyword evidence="3" id="KW-1185">Reference proteome</keyword>
<evidence type="ECO:0000259" key="1">
    <source>
        <dbReference type="Pfam" id="PF00462"/>
    </source>
</evidence>
<dbReference type="Gene3D" id="3.40.30.10">
    <property type="entry name" value="Glutaredoxin"/>
    <property type="match status" value="1"/>
</dbReference>
<reference evidence="3" key="1">
    <citation type="submission" date="2016-10" db="EMBL/GenBank/DDBJ databases">
        <authorList>
            <person name="Varghese N."/>
            <person name="Submissions S."/>
        </authorList>
    </citation>
    <scope>NUCLEOTIDE SEQUENCE [LARGE SCALE GENOMIC DNA]</scope>
    <source>
        <strain evidence="3">DSM 23317</strain>
    </source>
</reference>
<sequence length="111" mass="11852">MGRILLVMALITGVLGFAVYQLGAGGRLAAELNRSHDAEVILYSASWCSACAATRQFLNQSGQPFVELDMEDDPAAAREFAQFGGHGIPLVLVKGSVIRGHQPQVLSQALR</sequence>
<evidence type="ECO:0000313" key="3">
    <source>
        <dbReference type="Proteomes" id="UP000199527"/>
    </source>
</evidence>
<protein>
    <submittedName>
        <fullName evidence="2">Glutaredoxin</fullName>
    </submittedName>
</protein>
<dbReference type="AlphaFoldDB" id="A0A1G8XEL6"/>
<gene>
    <name evidence="2" type="ORF">SAMN04488540_11514</name>
</gene>
<dbReference type="Pfam" id="PF00462">
    <property type="entry name" value="Glutaredoxin"/>
    <property type="match status" value="1"/>
</dbReference>
<dbReference type="EMBL" id="FNEM01000015">
    <property type="protein sequence ID" value="SDJ89018.1"/>
    <property type="molecule type" value="Genomic_DNA"/>
</dbReference>
<evidence type="ECO:0000313" key="2">
    <source>
        <dbReference type="EMBL" id="SDJ89018.1"/>
    </source>
</evidence>
<dbReference type="PROSITE" id="PS51354">
    <property type="entry name" value="GLUTAREDOXIN_2"/>
    <property type="match status" value="1"/>
</dbReference>
<accession>A0A1G8XEL6</accession>
<name>A0A1G8XEL6_9GAMM</name>
<dbReference type="RefSeq" id="WP_090366900.1">
    <property type="nucleotide sequence ID" value="NZ_FNEM01000015.1"/>
</dbReference>
<dbReference type="CDD" id="cd02976">
    <property type="entry name" value="NrdH"/>
    <property type="match status" value="1"/>
</dbReference>
<feature type="domain" description="Glutaredoxin" evidence="1">
    <location>
        <begin position="40"/>
        <end position="98"/>
    </location>
</feature>
<proteinExistence type="predicted"/>
<dbReference type="InterPro" id="IPR002109">
    <property type="entry name" value="Glutaredoxin"/>
</dbReference>
<dbReference type="InterPro" id="IPR036249">
    <property type="entry name" value="Thioredoxin-like_sf"/>
</dbReference>